<name>A0AAF0EXN7_9BASI</name>
<protein>
    <submittedName>
        <fullName evidence="1">Nicotinamide N-methyltransferase</fullName>
        <ecNumber evidence="1">2.1.1.1</ecNumber>
    </submittedName>
</protein>
<dbReference type="EC" id="2.1.1.1" evidence="1"/>
<organism evidence="1 2">
    <name type="scientific">Malassezia cuniculi</name>
    <dbReference type="NCBI Taxonomy" id="948313"/>
    <lineage>
        <taxon>Eukaryota</taxon>
        <taxon>Fungi</taxon>
        <taxon>Dikarya</taxon>
        <taxon>Basidiomycota</taxon>
        <taxon>Ustilaginomycotina</taxon>
        <taxon>Malasseziomycetes</taxon>
        <taxon>Malasseziales</taxon>
        <taxon>Malasseziaceae</taxon>
        <taxon>Malassezia</taxon>
    </lineage>
</organism>
<dbReference type="InterPro" id="IPR019410">
    <property type="entry name" value="Methyltransf_16"/>
</dbReference>
<evidence type="ECO:0000313" key="2">
    <source>
        <dbReference type="Proteomes" id="UP001219933"/>
    </source>
</evidence>
<dbReference type="AlphaFoldDB" id="A0AAF0EXN7"/>
<keyword evidence="1" id="KW-0808">Transferase</keyword>
<sequence length="294" mass="31868">MADASVFHPSFGQPNDEFVYTAKKIGGHEHGPSIPVTVPPAAIYSLFVHRQWRAGMLLADAIFSGAVEVKDKCVVELGAGTALPSITAALCGAKRVVATDYDNEEVVAAMRHNVKRGIEGKSACPIIATGQTWGHNCDDLLDHAPSGKFDAVLLADCMWDQFAHADLLKTVVSVLSRDRSARVYIVSGFHTGREKIVHFVRKAAQAGLVLVPVDEYDGWPPLADSGAEQSADVAQSPLENSSYIIELELDGMTGDEQDINILSVPSGRRRSFMLRDEPIGTRNRWLSVFALGWA</sequence>
<proteinExistence type="predicted"/>
<reference evidence="1" key="1">
    <citation type="submission" date="2023-03" db="EMBL/GenBank/DDBJ databases">
        <title>Mating type loci evolution in Malassezia.</title>
        <authorList>
            <person name="Coelho M.A."/>
        </authorList>
    </citation>
    <scope>NUCLEOTIDE SEQUENCE</scope>
    <source>
        <strain evidence="1">CBS 11721</strain>
    </source>
</reference>
<dbReference type="Proteomes" id="UP001219933">
    <property type="component" value="Chromosome 2"/>
</dbReference>
<dbReference type="GO" id="GO:0008112">
    <property type="term" value="F:nicotinamide N-methyltransferase activity"/>
    <property type="evidence" value="ECO:0007669"/>
    <property type="project" value="UniProtKB-EC"/>
</dbReference>
<dbReference type="InterPro" id="IPR029063">
    <property type="entry name" value="SAM-dependent_MTases_sf"/>
</dbReference>
<dbReference type="GO" id="GO:0032259">
    <property type="term" value="P:methylation"/>
    <property type="evidence" value="ECO:0007669"/>
    <property type="project" value="UniProtKB-KW"/>
</dbReference>
<dbReference type="SUPFAM" id="SSF53335">
    <property type="entry name" value="S-adenosyl-L-methionine-dependent methyltransferases"/>
    <property type="match status" value="1"/>
</dbReference>
<dbReference type="PANTHER" id="PTHR14614">
    <property type="entry name" value="HEPATOCELLULAR CARCINOMA-ASSOCIATED ANTIGEN"/>
    <property type="match status" value="1"/>
</dbReference>
<dbReference type="Pfam" id="PF10294">
    <property type="entry name" value="Methyltransf_16"/>
    <property type="match status" value="1"/>
</dbReference>
<dbReference type="Gene3D" id="3.40.50.150">
    <property type="entry name" value="Vaccinia Virus protein VP39"/>
    <property type="match status" value="1"/>
</dbReference>
<dbReference type="EMBL" id="CP119878">
    <property type="protein sequence ID" value="WFD34523.1"/>
    <property type="molecule type" value="Genomic_DNA"/>
</dbReference>
<dbReference type="GO" id="GO:0005737">
    <property type="term" value="C:cytoplasm"/>
    <property type="evidence" value="ECO:0007669"/>
    <property type="project" value="TreeGrafter"/>
</dbReference>
<keyword evidence="2" id="KW-1185">Reference proteome</keyword>
<accession>A0AAF0EXN7</accession>
<dbReference type="CDD" id="cd02440">
    <property type="entry name" value="AdoMet_MTases"/>
    <property type="match status" value="1"/>
</dbReference>
<evidence type="ECO:0000313" key="1">
    <source>
        <dbReference type="EMBL" id="WFD34523.1"/>
    </source>
</evidence>
<keyword evidence="1" id="KW-0489">Methyltransferase</keyword>
<dbReference type="PANTHER" id="PTHR14614:SF104">
    <property type="entry name" value="N-METHYLTRANSFERASE, PUTATIVE (AFU_ORTHOLOGUE AFUA_1G17750)-RELATED"/>
    <property type="match status" value="1"/>
</dbReference>
<gene>
    <name evidence="1" type="ORF">MCUN1_001364</name>
</gene>